<dbReference type="RefSeq" id="WP_344788808.1">
    <property type="nucleotide sequence ID" value="NZ_BAABCA010000005.1"/>
</dbReference>
<protein>
    <submittedName>
        <fullName evidence="1">Uncharacterized protein</fullName>
    </submittedName>
</protein>
<evidence type="ECO:0000313" key="2">
    <source>
        <dbReference type="Proteomes" id="UP001501496"/>
    </source>
</evidence>
<name>A0ABP8CDW1_9FLAO</name>
<sequence length="64" mass="7188">MVSLKDIDCVMVNGECIPRYVFPPTNAQEGEKYYHAKLGVITFKTGNWVNIKGVIITTTDLLIE</sequence>
<evidence type="ECO:0000313" key="1">
    <source>
        <dbReference type="EMBL" id="GAA4238024.1"/>
    </source>
</evidence>
<accession>A0ABP8CDW1</accession>
<reference evidence="2" key="1">
    <citation type="journal article" date="2019" name="Int. J. Syst. Evol. Microbiol.">
        <title>The Global Catalogue of Microorganisms (GCM) 10K type strain sequencing project: providing services to taxonomists for standard genome sequencing and annotation.</title>
        <authorList>
            <consortium name="The Broad Institute Genomics Platform"/>
            <consortium name="The Broad Institute Genome Sequencing Center for Infectious Disease"/>
            <person name="Wu L."/>
            <person name="Ma J."/>
        </authorList>
    </citation>
    <scope>NUCLEOTIDE SEQUENCE [LARGE SCALE GENOMIC DNA]</scope>
    <source>
        <strain evidence="2">JCM 17630</strain>
    </source>
</reference>
<dbReference type="EMBL" id="BAABCA010000005">
    <property type="protein sequence ID" value="GAA4238024.1"/>
    <property type="molecule type" value="Genomic_DNA"/>
</dbReference>
<comment type="caution">
    <text evidence="1">The sequence shown here is derived from an EMBL/GenBank/DDBJ whole genome shotgun (WGS) entry which is preliminary data.</text>
</comment>
<dbReference type="Proteomes" id="UP001501496">
    <property type="component" value="Unassembled WGS sequence"/>
</dbReference>
<keyword evidence="2" id="KW-1185">Reference proteome</keyword>
<proteinExistence type="predicted"/>
<organism evidence="1 2">
    <name type="scientific">Postechiella marina</name>
    <dbReference type="NCBI Taxonomy" id="943941"/>
    <lineage>
        <taxon>Bacteria</taxon>
        <taxon>Pseudomonadati</taxon>
        <taxon>Bacteroidota</taxon>
        <taxon>Flavobacteriia</taxon>
        <taxon>Flavobacteriales</taxon>
        <taxon>Flavobacteriaceae</taxon>
        <taxon>Postechiella</taxon>
    </lineage>
</organism>
<gene>
    <name evidence="1" type="ORF">GCM10022291_26890</name>
</gene>